<dbReference type="GO" id="GO:0097191">
    <property type="term" value="P:extrinsic apoptotic signaling pathway"/>
    <property type="evidence" value="ECO:0007669"/>
    <property type="project" value="TreeGrafter"/>
</dbReference>
<dbReference type="STRING" id="34720.A0A195FX05"/>
<organism evidence="1 2">
    <name type="scientific">Trachymyrmex septentrionalis</name>
    <dbReference type="NCBI Taxonomy" id="34720"/>
    <lineage>
        <taxon>Eukaryota</taxon>
        <taxon>Metazoa</taxon>
        <taxon>Ecdysozoa</taxon>
        <taxon>Arthropoda</taxon>
        <taxon>Hexapoda</taxon>
        <taxon>Insecta</taxon>
        <taxon>Pterygota</taxon>
        <taxon>Neoptera</taxon>
        <taxon>Endopterygota</taxon>
        <taxon>Hymenoptera</taxon>
        <taxon>Apocrita</taxon>
        <taxon>Aculeata</taxon>
        <taxon>Formicoidea</taxon>
        <taxon>Formicidae</taxon>
        <taxon>Myrmicinae</taxon>
        <taxon>Trachymyrmex</taxon>
    </lineage>
</organism>
<dbReference type="GO" id="GO:0005175">
    <property type="term" value="F:CD27 receptor binding"/>
    <property type="evidence" value="ECO:0007669"/>
    <property type="project" value="TreeGrafter"/>
</dbReference>
<dbReference type="PANTHER" id="PTHR14365:SF1">
    <property type="entry name" value="APOPTOSIS REGULATORY PROTEIN SIVA"/>
    <property type="match status" value="1"/>
</dbReference>
<keyword evidence="2" id="KW-1185">Reference proteome</keyword>
<dbReference type="Pfam" id="PF05458">
    <property type="entry name" value="Siva"/>
    <property type="match status" value="1"/>
</dbReference>
<evidence type="ECO:0000313" key="2">
    <source>
        <dbReference type="Proteomes" id="UP000078541"/>
    </source>
</evidence>
<sequence length="183" mass="20819">MPKRTCPFKGDRHLLPQMKMHVGEKQVDNGVSSDQRMRDVYSRTLNLLKAGAKTLSHKLNTSGQMDSLNLSLPQCPSPCKFKSISNMKQMLLTDKLQLKTSDKVVNSYIICDYLLFFQDIRVDLCGCYRLIDRSIVSACYYCDQALCSSCQSVCANCSELFCQNCSLPVYNCDEQIMCLNCYR</sequence>
<dbReference type="EMBL" id="KQ981208">
    <property type="protein sequence ID" value="KYN44852.1"/>
    <property type="molecule type" value="Genomic_DNA"/>
</dbReference>
<evidence type="ECO:0000313" key="1">
    <source>
        <dbReference type="EMBL" id="KYN44852.1"/>
    </source>
</evidence>
<protein>
    <submittedName>
        <fullName evidence="1">Apoptosis regulatory protein Siva</fullName>
    </submittedName>
</protein>
<dbReference type="PANTHER" id="PTHR14365">
    <property type="entry name" value="APOPTOSIS REGULATORY PROTEIN SIVA"/>
    <property type="match status" value="1"/>
</dbReference>
<name>A0A195FX05_9HYME</name>
<proteinExistence type="predicted"/>
<dbReference type="AlphaFoldDB" id="A0A195FX05"/>
<reference evidence="1 2" key="1">
    <citation type="submission" date="2016-03" db="EMBL/GenBank/DDBJ databases">
        <title>Trachymyrmex septentrionalis WGS genome.</title>
        <authorList>
            <person name="Nygaard S."/>
            <person name="Hu H."/>
            <person name="Boomsma J."/>
            <person name="Zhang G."/>
        </authorList>
    </citation>
    <scope>NUCLEOTIDE SEQUENCE [LARGE SCALE GENOMIC DNA]</scope>
    <source>
        <strain evidence="1">Tsep2-gDNA-1</strain>
        <tissue evidence="1">Whole body</tissue>
    </source>
</reference>
<dbReference type="InterPro" id="IPR022773">
    <property type="entry name" value="Siva"/>
</dbReference>
<gene>
    <name evidence="1" type="ORF">ALC56_00848</name>
</gene>
<dbReference type="Proteomes" id="UP000078541">
    <property type="component" value="Unassembled WGS sequence"/>
</dbReference>
<accession>A0A195FX05</accession>